<gene>
    <name evidence="1" type="ORF">ATY89_05135</name>
    <name evidence="2" type="ORF">ATZ20_08160</name>
</gene>
<reference evidence="3 4" key="1">
    <citation type="submission" date="2015-12" db="EMBL/GenBank/DDBJ databases">
        <title>A stable core within a dynamic pangenome in Sulfolobus acidocaldarius.</title>
        <authorList>
            <person name="Anderson R."/>
            <person name="Kouris A."/>
            <person name="Seward C."/>
            <person name="Campbell K."/>
            <person name="Whitaker R."/>
        </authorList>
    </citation>
    <scope>NUCLEOTIDE SEQUENCE [LARGE SCALE GENOMIC DNA]</scope>
    <source>
        <strain evidence="1 4">GG12-C01-09</strain>
        <strain evidence="2 3">NG05B_CO5_07</strain>
    </source>
</reference>
<evidence type="ECO:0000313" key="2">
    <source>
        <dbReference type="EMBL" id="ALU32117.1"/>
    </source>
</evidence>
<organism evidence="2 3">
    <name type="scientific">Sulfolobus acidocaldarius</name>
    <dbReference type="NCBI Taxonomy" id="2285"/>
    <lineage>
        <taxon>Archaea</taxon>
        <taxon>Thermoproteota</taxon>
        <taxon>Thermoprotei</taxon>
        <taxon>Sulfolobales</taxon>
        <taxon>Sulfolobaceae</taxon>
        <taxon>Sulfolobus</taxon>
    </lineage>
</organism>
<dbReference type="Proteomes" id="UP000065473">
    <property type="component" value="Chromosome"/>
</dbReference>
<dbReference type="GeneID" id="14550758"/>
<dbReference type="AlphaFoldDB" id="A0A0U3GP95"/>
<accession>A0A0U3GP95</accession>
<dbReference type="Proteomes" id="UP000060043">
    <property type="component" value="Chromosome"/>
</dbReference>
<protein>
    <submittedName>
        <fullName evidence="2">Uncharacterized protein</fullName>
    </submittedName>
</protein>
<dbReference type="RefSeq" id="WP_011277149.1">
    <property type="nucleotide sequence ID" value="NZ_BHWZ01000001.1"/>
</dbReference>
<evidence type="ECO:0000313" key="3">
    <source>
        <dbReference type="Proteomes" id="UP000060043"/>
    </source>
</evidence>
<dbReference type="EMBL" id="CP013694">
    <property type="protein sequence ID" value="ALU29388.1"/>
    <property type="molecule type" value="Genomic_DNA"/>
</dbReference>
<name>A0A0U3GP95_9CREN</name>
<sequence>MNIRDVLTGLVNHLTVEDRKIRSYLPLNGNEAVEVEPTLKDLGFVSCTFMFKEAKRYIKLIDTTKRVSALLNERFLSISFYNAVKPKDKVVGNIVDALNEIEGSRIGTRVVVPSVTQEFDRSEVLILLQSYGYRIVKDHKFDLINILKVKRLNVVLTVFVEGDERGDKLFIVDSTVSSLNQMNVAYL</sequence>
<dbReference type="EMBL" id="CP013695">
    <property type="protein sequence ID" value="ALU32117.1"/>
    <property type="molecule type" value="Genomic_DNA"/>
</dbReference>
<evidence type="ECO:0000313" key="4">
    <source>
        <dbReference type="Proteomes" id="UP000065473"/>
    </source>
</evidence>
<proteinExistence type="predicted"/>
<evidence type="ECO:0000313" key="1">
    <source>
        <dbReference type="EMBL" id="ALU29388.1"/>
    </source>
</evidence>